<feature type="compositionally biased region" description="Basic and acidic residues" evidence="2">
    <location>
        <begin position="404"/>
        <end position="420"/>
    </location>
</feature>
<protein>
    <recommendedName>
        <fullName evidence="6">Chitinase</fullName>
    </recommendedName>
</protein>
<dbReference type="PANTHER" id="PTHR46066:SF2">
    <property type="entry name" value="CHITINASE DOMAIN-CONTAINING PROTEIN 1"/>
    <property type="match status" value="1"/>
</dbReference>
<feature type="region of interest" description="Disordered" evidence="2">
    <location>
        <begin position="112"/>
        <end position="132"/>
    </location>
</feature>
<evidence type="ECO:0000256" key="1">
    <source>
        <dbReference type="ARBA" id="ARBA00009336"/>
    </source>
</evidence>
<dbReference type="SUPFAM" id="SSF51445">
    <property type="entry name" value="(Trans)glycosidases"/>
    <property type="match status" value="1"/>
</dbReference>
<evidence type="ECO:0000313" key="4">
    <source>
        <dbReference type="EMBL" id="PWZ03610.1"/>
    </source>
</evidence>
<dbReference type="Proteomes" id="UP000246740">
    <property type="component" value="Unassembled WGS sequence"/>
</dbReference>
<sequence length="583" mass="64748">MRLSTPSSRPPRRGGLLGLTCLILVSLASSSLAALSDPPTAEELVRTSSARYKLDPELIQHKQNPTLPVLGYVTPWNSRGKQLVSQFRSKFDLVSPVWYTILAHTSELDSRAAGSTAPSTSTTYKLSGAPPSPEDEEWYLDLQDAQKGSVVQVVPRFYLDAWQQIDYSDLLSNSTLWTMLSNTIVDEVLKKGYDGAVFESAATYLLFEPLRELANALHSHNKTLVAVLPPIRTLTSQNIHPSSKAKLGSTELSQNRMLLQSLPQLTTVVDWFSIMTYDMSGQGGQVSNITGKHFPHESPLRQAKKGSLRQAGPNTNPTWIRENVDAMANAATPPPSRPAQTEPESESEPEPGIASKHKRKQTMFGEMHEEMQDMFGLGSDPSDPFNYDEFGSNVDEDDQDEQDSERLDGDKTHPEQDSKLPRQTTAKFLMGLPMYGYRYPLFFIDKTTGQGVPLRPPSDAQEFEVRQGDDSTVPFLRGPGEALTMPQITELIQDHDGYLAYDAASAESFFDYLEQIPLDSKAVQHGVRPGEHVYWRIFLPTRTSMQHRLASIHTTDPPSHQPPQVGVSLWEVGQASKLLLADL</sequence>
<dbReference type="PANTHER" id="PTHR46066">
    <property type="entry name" value="CHITINASE DOMAIN-CONTAINING PROTEIN 1 FAMILY MEMBER"/>
    <property type="match status" value="1"/>
</dbReference>
<reference evidence="4 5" key="1">
    <citation type="journal article" date="2018" name="Mol. Biol. Evol.">
        <title>Broad Genomic Sampling Reveals a Smut Pathogenic Ancestry of the Fungal Clade Ustilaginomycotina.</title>
        <authorList>
            <person name="Kijpornyongpan T."/>
            <person name="Mondo S.J."/>
            <person name="Barry K."/>
            <person name="Sandor L."/>
            <person name="Lee J."/>
            <person name="Lipzen A."/>
            <person name="Pangilinan J."/>
            <person name="LaButti K."/>
            <person name="Hainaut M."/>
            <person name="Henrissat B."/>
            <person name="Grigoriev I.V."/>
            <person name="Spatafora J.W."/>
            <person name="Aime M.C."/>
        </authorList>
    </citation>
    <scope>NUCLEOTIDE SEQUENCE [LARGE SCALE GENOMIC DNA]</scope>
    <source>
        <strain evidence="4 5">MCA 3645</strain>
    </source>
</reference>
<dbReference type="GO" id="GO:0070492">
    <property type="term" value="F:oligosaccharide binding"/>
    <property type="evidence" value="ECO:0007669"/>
    <property type="project" value="TreeGrafter"/>
</dbReference>
<keyword evidence="5" id="KW-1185">Reference proteome</keyword>
<feature type="compositionally biased region" description="Low complexity" evidence="2">
    <location>
        <begin position="112"/>
        <end position="123"/>
    </location>
</feature>
<feature type="chain" id="PRO_5016262910" description="Chitinase" evidence="3">
    <location>
        <begin position="34"/>
        <end position="583"/>
    </location>
</feature>
<gene>
    <name evidence="4" type="ORF">BCV70DRAFT_197812</name>
</gene>
<dbReference type="InterPro" id="IPR017853">
    <property type="entry name" value="GH"/>
</dbReference>
<name>A0A317Y085_9BASI</name>
<dbReference type="EMBL" id="KZ819188">
    <property type="protein sequence ID" value="PWZ03610.1"/>
    <property type="molecule type" value="Genomic_DNA"/>
</dbReference>
<feature type="signal peptide" evidence="3">
    <location>
        <begin position="1"/>
        <end position="33"/>
    </location>
</feature>
<evidence type="ECO:0000256" key="2">
    <source>
        <dbReference type="SAM" id="MobiDB-lite"/>
    </source>
</evidence>
<feature type="region of interest" description="Disordered" evidence="2">
    <location>
        <begin position="374"/>
        <end position="423"/>
    </location>
</feature>
<organism evidence="4 5">
    <name type="scientific">Testicularia cyperi</name>
    <dbReference type="NCBI Taxonomy" id="1882483"/>
    <lineage>
        <taxon>Eukaryota</taxon>
        <taxon>Fungi</taxon>
        <taxon>Dikarya</taxon>
        <taxon>Basidiomycota</taxon>
        <taxon>Ustilaginomycotina</taxon>
        <taxon>Ustilaginomycetes</taxon>
        <taxon>Ustilaginales</taxon>
        <taxon>Anthracoideaceae</taxon>
        <taxon>Testicularia</taxon>
    </lineage>
</organism>
<proteinExistence type="inferred from homology"/>
<dbReference type="STRING" id="1882483.A0A317Y085"/>
<evidence type="ECO:0000256" key="3">
    <source>
        <dbReference type="SAM" id="SignalP"/>
    </source>
</evidence>
<evidence type="ECO:0008006" key="6">
    <source>
        <dbReference type="Google" id="ProtNLM"/>
    </source>
</evidence>
<comment type="similarity">
    <text evidence="1">Belongs to the glycosyl hydrolase 18 family.</text>
</comment>
<dbReference type="AlphaFoldDB" id="A0A317Y085"/>
<evidence type="ECO:0000313" key="5">
    <source>
        <dbReference type="Proteomes" id="UP000246740"/>
    </source>
</evidence>
<feature type="compositionally biased region" description="Acidic residues" evidence="2">
    <location>
        <begin position="394"/>
        <end position="403"/>
    </location>
</feature>
<dbReference type="Gene3D" id="3.20.20.80">
    <property type="entry name" value="Glycosidases"/>
    <property type="match status" value="1"/>
</dbReference>
<keyword evidence="3" id="KW-0732">Signal</keyword>
<accession>A0A317Y085</accession>
<dbReference type="GO" id="GO:0012505">
    <property type="term" value="C:endomembrane system"/>
    <property type="evidence" value="ECO:0007669"/>
    <property type="project" value="TreeGrafter"/>
</dbReference>
<feature type="region of interest" description="Disordered" evidence="2">
    <location>
        <begin position="289"/>
        <end position="360"/>
    </location>
</feature>
<dbReference type="OrthoDB" id="10254444at2759"/>
<dbReference type="InParanoid" id="A0A317Y085"/>